<dbReference type="Proteomes" id="UP000054549">
    <property type="component" value="Unassembled WGS sequence"/>
</dbReference>
<gene>
    <name evidence="1" type="ORF">M378DRAFT_79097</name>
</gene>
<name>A0A0C2X3I1_AMAMK</name>
<proteinExistence type="predicted"/>
<evidence type="ECO:0000313" key="2">
    <source>
        <dbReference type="Proteomes" id="UP000054549"/>
    </source>
</evidence>
<dbReference type="STRING" id="946122.A0A0C2X3I1"/>
<dbReference type="InParanoid" id="A0A0C2X3I1"/>
<evidence type="ECO:0000313" key="1">
    <source>
        <dbReference type="EMBL" id="KIL63771.1"/>
    </source>
</evidence>
<dbReference type="AlphaFoldDB" id="A0A0C2X3I1"/>
<feature type="non-terminal residue" evidence="1">
    <location>
        <position position="1"/>
    </location>
</feature>
<accession>A0A0C2X3I1</accession>
<dbReference type="OrthoDB" id="3261690at2759"/>
<dbReference type="EMBL" id="KN818255">
    <property type="protein sequence ID" value="KIL63771.1"/>
    <property type="molecule type" value="Genomic_DNA"/>
</dbReference>
<keyword evidence="2" id="KW-1185">Reference proteome</keyword>
<dbReference type="HOGENOM" id="CLU_047288_0_0_1"/>
<protein>
    <submittedName>
        <fullName evidence="1">Uncharacterized protein</fullName>
    </submittedName>
</protein>
<reference evidence="1 2" key="1">
    <citation type="submission" date="2014-04" db="EMBL/GenBank/DDBJ databases">
        <title>Evolutionary Origins and Diversification of the Mycorrhizal Mutualists.</title>
        <authorList>
            <consortium name="DOE Joint Genome Institute"/>
            <consortium name="Mycorrhizal Genomics Consortium"/>
            <person name="Kohler A."/>
            <person name="Kuo A."/>
            <person name="Nagy L.G."/>
            <person name="Floudas D."/>
            <person name="Copeland A."/>
            <person name="Barry K.W."/>
            <person name="Cichocki N."/>
            <person name="Veneault-Fourrey C."/>
            <person name="LaButti K."/>
            <person name="Lindquist E.A."/>
            <person name="Lipzen A."/>
            <person name="Lundell T."/>
            <person name="Morin E."/>
            <person name="Murat C."/>
            <person name="Riley R."/>
            <person name="Ohm R."/>
            <person name="Sun H."/>
            <person name="Tunlid A."/>
            <person name="Henrissat B."/>
            <person name="Grigoriev I.V."/>
            <person name="Hibbett D.S."/>
            <person name="Martin F."/>
        </authorList>
    </citation>
    <scope>NUCLEOTIDE SEQUENCE [LARGE SCALE GENOMIC DNA]</scope>
    <source>
        <strain evidence="1 2">Koide BX008</strain>
    </source>
</reference>
<sequence length="341" mass="38864">KVPNTVLAMIDLRHTIRVFFPGLMNTPRKSSCLTDEESQTFYDHGILPAVQNTAATIVRDWPPSYQSEKFRASNGRGHYQESTHVLSVDDVPEFSHQLRQWMDQVPWGQNMVFGTEIRGKKDATEHQPFRDDALTSLTNAFDDVFYPGDNIDGHWWVDVAIELQLKRKAVVWRAGCATPILQSLQFDNHEIDLATQNKRLYEEDVCQHLLEVAGFRARMPRELSPYQISYVQAYTTDKSLTYHLAGGGVAKQITAVQAMATSQEGGPPYVQGLYDSYTSARGKIDVAARLEVRVPYAQAAAVLLRFPRDVFLKTTLVFPRELWWYVYSNDCSILQVYSYTI</sequence>
<organism evidence="1 2">
    <name type="scientific">Amanita muscaria (strain Koide BX008)</name>
    <dbReference type="NCBI Taxonomy" id="946122"/>
    <lineage>
        <taxon>Eukaryota</taxon>
        <taxon>Fungi</taxon>
        <taxon>Dikarya</taxon>
        <taxon>Basidiomycota</taxon>
        <taxon>Agaricomycotina</taxon>
        <taxon>Agaricomycetes</taxon>
        <taxon>Agaricomycetidae</taxon>
        <taxon>Agaricales</taxon>
        <taxon>Pluteineae</taxon>
        <taxon>Amanitaceae</taxon>
        <taxon>Amanita</taxon>
    </lineage>
</organism>